<dbReference type="InterPro" id="IPR024093">
    <property type="entry name" value="Uncharacterised_MTH865"/>
</dbReference>
<name>A0AAP2RFD7_9EURY</name>
<comment type="caution">
    <text evidence="1">The sequence shown here is derived from an EMBL/GenBank/DDBJ whole genome shotgun (WGS) entry which is preliminary data.</text>
</comment>
<dbReference type="Gene3D" id="1.10.238.80">
    <property type="entry name" value="MTH865-like"/>
    <property type="match status" value="1"/>
</dbReference>
<accession>A0AAP2RFD7</accession>
<protein>
    <submittedName>
        <fullName evidence="1">Uncharacterized protein</fullName>
    </submittedName>
</protein>
<dbReference type="InterPro" id="IPR036825">
    <property type="entry name" value="MTH865-like_sf"/>
</dbReference>
<organism evidence="1 2">
    <name type="scientific">Methanooceanicella nereidis</name>
    <dbReference type="NCBI Taxonomy" id="2052831"/>
    <lineage>
        <taxon>Archaea</taxon>
        <taxon>Methanobacteriati</taxon>
        <taxon>Methanobacteriota</taxon>
        <taxon>Stenosarchaea group</taxon>
        <taxon>Methanomicrobia</taxon>
        <taxon>Methanocellales</taxon>
        <taxon>Methanocellaceae</taxon>
        <taxon>Methanooceanicella</taxon>
    </lineage>
</organism>
<evidence type="ECO:0000313" key="1">
    <source>
        <dbReference type="EMBL" id="MCD1295580.1"/>
    </source>
</evidence>
<keyword evidence="2" id="KW-1185">Reference proteome</keyword>
<reference evidence="1 2" key="1">
    <citation type="submission" date="2017-11" db="EMBL/GenBank/DDBJ databases">
        <title>Isolation and Characterization of Family Methanocellaceae Species from Potential Methane Hydrate Area Offshore Southwestern Taiwan.</title>
        <authorList>
            <person name="Zhang W.-L."/>
            <person name="Chen W.-C."/>
            <person name="Lai M.-C."/>
            <person name="Chen S.-C."/>
        </authorList>
    </citation>
    <scope>NUCLEOTIDE SEQUENCE [LARGE SCALE GENOMIC DNA]</scope>
    <source>
        <strain evidence="1 2">CWC-04</strain>
    </source>
</reference>
<dbReference type="AlphaFoldDB" id="A0AAP2RFD7"/>
<dbReference type="RefSeq" id="WP_230742436.1">
    <property type="nucleotide sequence ID" value="NZ_PGCK01000009.1"/>
</dbReference>
<dbReference type="EMBL" id="PGCK01000009">
    <property type="protein sequence ID" value="MCD1295580.1"/>
    <property type="molecule type" value="Genomic_DNA"/>
</dbReference>
<dbReference type="Proteomes" id="UP001320159">
    <property type="component" value="Unassembled WGS sequence"/>
</dbReference>
<dbReference type="Pfam" id="PF07747">
    <property type="entry name" value="MTH865"/>
    <property type="match status" value="1"/>
</dbReference>
<proteinExistence type="predicted"/>
<dbReference type="SUPFAM" id="SSF69025">
    <property type="entry name" value="Hypothetical protein MTH865"/>
    <property type="match status" value="1"/>
</dbReference>
<gene>
    <name evidence="1" type="ORF">CUJ83_11275</name>
</gene>
<sequence length="100" mass="11046">MSIEKPNYSEHAEAPGATSIKELEMMKLEIVSLMTGANVRFPIDTREELLKVFPKATPMACQKGDRLLTMYDLICNLDNNDFPIKSAGDAASLLTARCPL</sequence>
<evidence type="ECO:0000313" key="2">
    <source>
        <dbReference type="Proteomes" id="UP001320159"/>
    </source>
</evidence>